<accession>A0A7W7MKI2</accession>
<dbReference type="AlphaFoldDB" id="A0A7W7MKI2"/>
<evidence type="ECO:0000256" key="1">
    <source>
        <dbReference type="SAM" id="Phobius"/>
    </source>
</evidence>
<dbReference type="Proteomes" id="UP000631312">
    <property type="component" value="Unassembled WGS sequence"/>
</dbReference>
<sequence length="101" mass="10525">MTLNSWAAGESARAATVGWIVLAVAALALLIFGIVAASVASENLLDRVARLAPPGSVTRWSLLVGGIGFVALGFIVASWGIAIVGGVAVFIFWRLVDRNIY</sequence>
<evidence type="ECO:0000313" key="4">
    <source>
        <dbReference type="Proteomes" id="UP000590511"/>
    </source>
</evidence>
<feature type="transmembrane region" description="Helical" evidence="1">
    <location>
        <begin position="12"/>
        <end position="40"/>
    </location>
</feature>
<reference evidence="3 4" key="1">
    <citation type="submission" date="2020-08" db="EMBL/GenBank/DDBJ databases">
        <title>Sequencing the genomes of 1000 actinobacteria strains.</title>
        <authorList>
            <person name="Klenk H.-P."/>
        </authorList>
    </citation>
    <scope>NUCLEOTIDE SEQUENCE [LARGE SCALE GENOMIC DNA]</scope>
    <source>
        <strain evidence="3 4">DSM 43150</strain>
    </source>
</reference>
<keyword evidence="1" id="KW-0472">Membrane</keyword>
<keyword evidence="1" id="KW-0812">Transmembrane</keyword>
<dbReference type="Proteomes" id="UP000590511">
    <property type="component" value="Unassembled WGS sequence"/>
</dbReference>
<name>A0A7W7MKI2_9ACTN</name>
<comment type="caution">
    <text evidence="3">The sequence shown here is derived from an EMBL/GenBank/DDBJ whole genome shotgun (WGS) entry which is preliminary data.</text>
</comment>
<evidence type="ECO:0000313" key="3">
    <source>
        <dbReference type="EMBL" id="MBB4753105.1"/>
    </source>
</evidence>
<keyword evidence="5" id="KW-1185">Reference proteome</keyword>
<dbReference type="RefSeq" id="WP_188124843.1">
    <property type="nucleotide sequence ID" value="NZ_BOMP01000099.1"/>
</dbReference>
<feature type="transmembrane region" description="Helical" evidence="1">
    <location>
        <begin position="60"/>
        <end position="93"/>
    </location>
</feature>
<organism evidence="3 4">
    <name type="scientific">Actinoplanes lobatus</name>
    <dbReference type="NCBI Taxonomy" id="113568"/>
    <lineage>
        <taxon>Bacteria</taxon>
        <taxon>Bacillati</taxon>
        <taxon>Actinomycetota</taxon>
        <taxon>Actinomycetes</taxon>
        <taxon>Micromonosporales</taxon>
        <taxon>Micromonosporaceae</taxon>
        <taxon>Actinoplanes</taxon>
    </lineage>
</organism>
<keyword evidence="1" id="KW-1133">Transmembrane helix</keyword>
<dbReference type="EMBL" id="JACHNC010000001">
    <property type="protein sequence ID" value="MBB4753105.1"/>
    <property type="molecule type" value="Genomic_DNA"/>
</dbReference>
<reference evidence="2 5" key="2">
    <citation type="submission" date="2021-01" db="EMBL/GenBank/DDBJ databases">
        <title>Whole genome shotgun sequence of Actinoplanes lobatus NBRC 12513.</title>
        <authorList>
            <person name="Komaki H."/>
            <person name="Tamura T."/>
        </authorList>
    </citation>
    <scope>NUCLEOTIDE SEQUENCE [LARGE SCALE GENOMIC DNA]</scope>
    <source>
        <strain evidence="2 5">NBRC 12513</strain>
    </source>
</reference>
<evidence type="ECO:0000313" key="2">
    <source>
        <dbReference type="EMBL" id="GIE43035.1"/>
    </source>
</evidence>
<protein>
    <submittedName>
        <fullName evidence="3">Uncharacterized protein</fullName>
    </submittedName>
</protein>
<evidence type="ECO:0000313" key="5">
    <source>
        <dbReference type="Proteomes" id="UP000631312"/>
    </source>
</evidence>
<proteinExistence type="predicted"/>
<dbReference type="EMBL" id="BOMP01000099">
    <property type="protein sequence ID" value="GIE43035.1"/>
    <property type="molecule type" value="Genomic_DNA"/>
</dbReference>
<gene>
    <name evidence="2" type="ORF">Alo02nite_59330</name>
    <name evidence="3" type="ORF">BJ964_007266</name>
</gene>